<dbReference type="InParanoid" id="A0A409YP22"/>
<dbReference type="InterPro" id="IPR027417">
    <property type="entry name" value="P-loop_NTPase"/>
</dbReference>
<dbReference type="EMBL" id="NHTK01000891">
    <property type="protein sequence ID" value="PPR04811.1"/>
    <property type="molecule type" value="Genomic_DNA"/>
</dbReference>
<feature type="non-terminal residue" evidence="1">
    <location>
        <position position="59"/>
    </location>
</feature>
<proteinExistence type="predicted"/>
<accession>A0A409YP22</accession>
<evidence type="ECO:0008006" key="3">
    <source>
        <dbReference type="Google" id="ProtNLM"/>
    </source>
</evidence>
<name>A0A409YP22_9AGAR</name>
<organism evidence="1 2">
    <name type="scientific">Panaeolus cyanescens</name>
    <dbReference type="NCBI Taxonomy" id="181874"/>
    <lineage>
        <taxon>Eukaryota</taxon>
        <taxon>Fungi</taxon>
        <taxon>Dikarya</taxon>
        <taxon>Basidiomycota</taxon>
        <taxon>Agaricomycotina</taxon>
        <taxon>Agaricomycetes</taxon>
        <taxon>Agaricomycetidae</taxon>
        <taxon>Agaricales</taxon>
        <taxon>Agaricineae</taxon>
        <taxon>Galeropsidaceae</taxon>
        <taxon>Panaeolus</taxon>
    </lineage>
</organism>
<keyword evidence="2" id="KW-1185">Reference proteome</keyword>
<dbReference type="SUPFAM" id="SSF52540">
    <property type="entry name" value="P-loop containing nucleoside triphosphate hydrolases"/>
    <property type="match status" value="1"/>
</dbReference>
<dbReference type="Gene3D" id="3.40.50.300">
    <property type="entry name" value="P-loop containing nucleotide triphosphate hydrolases"/>
    <property type="match status" value="1"/>
</dbReference>
<dbReference type="Proteomes" id="UP000284842">
    <property type="component" value="Unassembled WGS sequence"/>
</dbReference>
<reference evidence="1 2" key="1">
    <citation type="journal article" date="2018" name="Evol. Lett.">
        <title>Horizontal gene cluster transfer increased hallucinogenic mushroom diversity.</title>
        <authorList>
            <person name="Reynolds H.T."/>
            <person name="Vijayakumar V."/>
            <person name="Gluck-Thaler E."/>
            <person name="Korotkin H.B."/>
            <person name="Matheny P.B."/>
            <person name="Slot J.C."/>
        </authorList>
    </citation>
    <scope>NUCLEOTIDE SEQUENCE [LARGE SCALE GENOMIC DNA]</scope>
    <source>
        <strain evidence="1 2">2629</strain>
    </source>
</reference>
<dbReference type="OrthoDB" id="3222645at2759"/>
<sequence length="59" mass="6395">MSEAIVKRKIITTRTVAVKLRSDWSDEKYEPFVILLAGPAGSGKSSFIEALGNDKSLGI</sequence>
<evidence type="ECO:0000313" key="2">
    <source>
        <dbReference type="Proteomes" id="UP000284842"/>
    </source>
</evidence>
<comment type="caution">
    <text evidence="1">The sequence shown here is derived from an EMBL/GenBank/DDBJ whole genome shotgun (WGS) entry which is preliminary data.</text>
</comment>
<gene>
    <name evidence="1" type="ORF">CVT24_007083</name>
</gene>
<dbReference type="AlphaFoldDB" id="A0A409YP22"/>
<evidence type="ECO:0000313" key="1">
    <source>
        <dbReference type="EMBL" id="PPR04811.1"/>
    </source>
</evidence>
<protein>
    <recommendedName>
        <fullName evidence="3">Zeta toxin domain-containing protein</fullName>
    </recommendedName>
</protein>